<dbReference type="Proteomes" id="UP000295164">
    <property type="component" value="Unassembled WGS sequence"/>
</dbReference>
<evidence type="ECO:0000313" key="3">
    <source>
        <dbReference type="Proteomes" id="UP000295164"/>
    </source>
</evidence>
<dbReference type="Pfam" id="PF12867">
    <property type="entry name" value="DinB_2"/>
    <property type="match status" value="1"/>
</dbReference>
<proteinExistence type="predicted"/>
<protein>
    <submittedName>
        <fullName evidence="2">Putative metal-dependent hydrolase</fullName>
    </submittedName>
</protein>
<keyword evidence="2" id="KW-0378">Hydrolase</keyword>
<dbReference type="InterPro" id="IPR034660">
    <property type="entry name" value="DinB/YfiT-like"/>
</dbReference>
<accession>A0A4R4E3B3</accession>
<evidence type="ECO:0000259" key="1">
    <source>
        <dbReference type="Pfam" id="PF12867"/>
    </source>
</evidence>
<name>A0A4R4E3B3_9BACT</name>
<dbReference type="InterPro" id="IPR024775">
    <property type="entry name" value="DinB-like"/>
</dbReference>
<reference evidence="2 3" key="1">
    <citation type="submission" date="2019-03" db="EMBL/GenBank/DDBJ databases">
        <authorList>
            <person name="Kim M.K.M."/>
        </authorList>
    </citation>
    <scope>NUCLEOTIDE SEQUENCE [LARGE SCALE GENOMIC DNA]</scope>
    <source>
        <strain evidence="2 3">17J68-15</strain>
    </source>
</reference>
<dbReference type="SUPFAM" id="SSF109854">
    <property type="entry name" value="DinB/YfiT-like putative metalloenzymes"/>
    <property type="match status" value="1"/>
</dbReference>
<evidence type="ECO:0000313" key="2">
    <source>
        <dbReference type="EMBL" id="TCZ73976.1"/>
    </source>
</evidence>
<dbReference type="EMBL" id="SKFH01000004">
    <property type="protein sequence ID" value="TCZ73976.1"/>
    <property type="molecule type" value="Genomic_DNA"/>
</dbReference>
<dbReference type="OrthoDB" id="9796039at2"/>
<gene>
    <name evidence="2" type="ORF">E0486_04660</name>
</gene>
<sequence>MDAASDLRYPIGKYEPKPFSEDQKQEWIADIKFLPNTVENALLNLGEDQLHSPYRPGGWTVHQLVHHLADSHMNAYIRFKLGMTEENPVIKPYEEKQWAELADVRELPVNISVTLLYALHQRWTVFLKSIPDSAWEERTVFHPEHKRQMTLWFLLGLYAWHCRHHAAHITGLRERSGW</sequence>
<dbReference type="Gene3D" id="1.20.120.450">
    <property type="entry name" value="dinb family like domain"/>
    <property type="match status" value="1"/>
</dbReference>
<dbReference type="RefSeq" id="WP_131850976.1">
    <property type="nucleotide sequence ID" value="NZ_SKFH01000004.1"/>
</dbReference>
<organism evidence="2 3">
    <name type="scientific">Flaviaesturariibacter aridisoli</name>
    <dbReference type="NCBI Taxonomy" id="2545761"/>
    <lineage>
        <taxon>Bacteria</taxon>
        <taxon>Pseudomonadati</taxon>
        <taxon>Bacteroidota</taxon>
        <taxon>Chitinophagia</taxon>
        <taxon>Chitinophagales</taxon>
        <taxon>Chitinophagaceae</taxon>
        <taxon>Flaviaestuariibacter</taxon>
    </lineage>
</organism>
<keyword evidence="3" id="KW-1185">Reference proteome</keyword>
<dbReference type="GO" id="GO:0016787">
    <property type="term" value="F:hydrolase activity"/>
    <property type="evidence" value="ECO:0007669"/>
    <property type="project" value="UniProtKB-KW"/>
</dbReference>
<comment type="caution">
    <text evidence="2">The sequence shown here is derived from an EMBL/GenBank/DDBJ whole genome shotgun (WGS) entry which is preliminary data.</text>
</comment>
<dbReference type="AlphaFoldDB" id="A0A4R4E3B3"/>
<dbReference type="NCBIfam" id="NF009807">
    <property type="entry name" value="PRK13291.1"/>
    <property type="match status" value="1"/>
</dbReference>
<feature type="domain" description="DinB-like" evidence="1">
    <location>
        <begin position="36"/>
        <end position="169"/>
    </location>
</feature>